<organism evidence="1 2">
    <name type="scientific">Candidatus Fonsibacter lacus</name>
    <dbReference type="NCBI Taxonomy" id="2576439"/>
    <lineage>
        <taxon>Bacteria</taxon>
        <taxon>Pseudomonadati</taxon>
        <taxon>Pseudomonadota</taxon>
        <taxon>Alphaproteobacteria</taxon>
        <taxon>Candidatus Pelagibacterales</taxon>
        <taxon>Candidatus Pelagibacterales incertae sedis</taxon>
        <taxon>Candidatus Fonsibacter</taxon>
    </lineage>
</organism>
<proteinExistence type="predicted"/>
<dbReference type="AlphaFoldDB" id="A0A965LLJ7"/>
<protein>
    <submittedName>
        <fullName evidence="1">Uncharacterized protein</fullName>
    </submittedName>
</protein>
<evidence type="ECO:0000313" key="1">
    <source>
        <dbReference type="EMBL" id="NBR94554.1"/>
    </source>
</evidence>
<dbReference type="Proteomes" id="UP000740727">
    <property type="component" value="Unassembled WGS sequence"/>
</dbReference>
<sequence>MNENHSQILLDSAVAALNSGDSVLGASYLYDLWKHEPSILKSNAIRISHLLTIGGYWDAITSLLPNGTNSLVETGWLNSLTTSRPVNAANQPIPWYTYPSIEFIEPKVKREWNVFEWGSGNSTLWWSQRVNRVISVDHDPEWFRSISNQMPDNVSIKLITEKNSYIQALERSVSEINGALLDVVVIDGEWRNECAKQAIHFLSPEGVIIFDNSDRIMFREGTAHLDTCGLF</sequence>
<dbReference type="EMBL" id="RFXN01000193">
    <property type="protein sequence ID" value="NBR94554.1"/>
    <property type="molecule type" value="Genomic_DNA"/>
</dbReference>
<name>A0A965LLJ7_9PROT</name>
<reference evidence="1" key="1">
    <citation type="submission" date="2018-10" db="EMBL/GenBank/DDBJ databases">
        <title>Iterative Subtractive Binning of Freshwater Chronoseries Metagenomes Recovers Nearly Complete Genomes from over Four Hundred Novel Species.</title>
        <authorList>
            <person name="Rodriguez-R L.M."/>
            <person name="Tsementzi D."/>
            <person name="Luo C."/>
            <person name="Konstantinidis K.T."/>
        </authorList>
    </citation>
    <scope>NUCLEOTIDE SEQUENCE</scope>
    <source>
        <strain evidence="1">WB5_2A_028</strain>
    </source>
</reference>
<accession>A0A965LLJ7</accession>
<feature type="non-terminal residue" evidence="1">
    <location>
        <position position="231"/>
    </location>
</feature>
<comment type="caution">
    <text evidence="1">The sequence shown here is derived from an EMBL/GenBank/DDBJ whole genome shotgun (WGS) entry which is preliminary data.</text>
</comment>
<gene>
    <name evidence="1" type="ORF">EBT44_07040</name>
</gene>
<dbReference type="Gene3D" id="3.40.50.150">
    <property type="entry name" value="Vaccinia Virus protein VP39"/>
    <property type="match status" value="1"/>
</dbReference>
<dbReference type="SUPFAM" id="SSF53335">
    <property type="entry name" value="S-adenosyl-L-methionine-dependent methyltransferases"/>
    <property type="match status" value="1"/>
</dbReference>
<dbReference type="InterPro" id="IPR029063">
    <property type="entry name" value="SAM-dependent_MTases_sf"/>
</dbReference>
<evidence type="ECO:0000313" key="2">
    <source>
        <dbReference type="Proteomes" id="UP000740727"/>
    </source>
</evidence>